<evidence type="ECO:0000313" key="2">
    <source>
        <dbReference type="Ensembl" id="ENSAOCP00000069519.1"/>
    </source>
</evidence>
<dbReference type="GeneTree" id="ENSGT00950000182912"/>
<reference evidence="2 3" key="1">
    <citation type="submission" date="2022-01" db="EMBL/GenBank/DDBJ databases">
        <title>A chromosome-scale genome assembly of the false clownfish, Amphiprion ocellaris.</title>
        <authorList>
            <person name="Ryu T."/>
        </authorList>
    </citation>
    <scope>NUCLEOTIDE SEQUENCE [LARGE SCALE GENOMIC DNA]</scope>
</reference>
<keyword evidence="1" id="KW-0472">Membrane</keyword>
<keyword evidence="3" id="KW-1185">Reference proteome</keyword>
<dbReference type="PANTHER" id="PTHR31025:SF27">
    <property type="entry name" value="SI:CH211-193K19.2-RELATED"/>
    <property type="match status" value="1"/>
</dbReference>
<feature type="transmembrane region" description="Helical" evidence="1">
    <location>
        <begin position="105"/>
        <end position="122"/>
    </location>
</feature>
<dbReference type="PANTHER" id="PTHR31025">
    <property type="entry name" value="SI:CH211-196P9.1-RELATED"/>
    <property type="match status" value="1"/>
</dbReference>
<name>A0AAQ5ZWT5_AMPOC</name>
<sequence>PLLRQADKDLQEQRKTEAAKIKDVPEISDLCDINTKRECVLRSLVIYFNEDPDSFFKEYLTSAAEDAERDIADTTMGIYTIRREGVEEPVDLGIVIEGIKVPSNIGNVILGFILLFGLIYALDLSFPDHMKYTTEFFQKFRMSLDGHKLNTKIQQLEIKLFP</sequence>
<reference evidence="2" key="3">
    <citation type="submission" date="2025-09" db="UniProtKB">
        <authorList>
            <consortium name="Ensembl"/>
        </authorList>
    </citation>
    <scope>IDENTIFICATION</scope>
</reference>
<keyword evidence="1" id="KW-0812">Transmembrane</keyword>
<proteinExistence type="predicted"/>
<dbReference type="Ensembl" id="ENSAOCT00000039395.1">
    <property type="protein sequence ID" value="ENSAOCP00000069519.1"/>
    <property type="gene ID" value="ENSAOCG00000025536.1"/>
</dbReference>
<organism evidence="2 3">
    <name type="scientific">Amphiprion ocellaris</name>
    <name type="common">Clown anemonefish</name>
    <dbReference type="NCBI Taxonomy" id="80972"/>
    <lineage>
        <taxon>Eukaryota</taxon>
        <taxon>Metazoa</taxon>
        <taxon>Chordata</taxon>
        <taxon>Craniata</taxon>
        <taxon>Vertebrata</taxon>
        <taxon>Euteleostomi</taxon>
        <taxon>Actinopterygii</taxon>
        <taxon>Neopterygii</taxon>
        <taxon>Teleostei</taxon>
        <taxon>Neoteleostei</taxon>
        <taxon>Acanthomorphata</taxon>
        <taxon>Ovalentaria</taxon>
        <taxon>Pomacentridae</taxon>
        <taxon>Amphiprion</taxon>
    </lineage>
</organism>
<dbReference type="AlphaFoldDB" id="A0AAQ5ZWT5"/>
<dbReference type="Proteomes" id="UP001501940">
    <property type="component" value="Chromosome 13"/>
</dbReference>
<keyword evidence="1" id="KW-1133">Transmembrane helix</keyword>
<evidence type="ECO:0000256" key="1">
    <source>
        <dbReference type="SAM" id="Phobius"/>
    </source>
</evidence>
<accession>A0AAQ5ZWT5</accession>
<evidence type="ECO:0000313" key="3">
    <source>
        <dbReference type="Proteomes" id="UP001501940"/>
    </source>
</evidence>
<protein>
    <submittedName>
        <fullName evidence="2">Uncharacterized protein</fullName>
    </submittedName>
</protein>
<reference evidence="2" key="2">
    <citation type="submission" date="2025-08" db="UniProtKB">
        <authorList>
            <consortium name="Ensembl"/>
        </authorList>
    </citation>
    <scope>IDENTIFICATION</scope>
</reference>